<name>A0A328VG51_9CHLR</name>
<feature type="signal peptide" evidence="1">
    <location>
        <begin position="1"/>
        <end position="23"/>
    </location>
</feature>
<gene>
    <name evidence="2" type="ORF">A4R35_10475</name>
</gene>
<evidence type="ECO:0000313" key="3">
    <source>
        <dbReference type="Proteomes" id="UP000248706"/>
    </source>
</evidence>
<evidence type="ECO:0000256" key="1">
    <source>
        <dbReference type="SAM" id="SignalP"/>
    </source>
</evidence>
<protein>
    <recommendedName>
        <fullName evidence="4">Big-1 domain-containing protein</fullName>
    </recommendedName>
</protein>
<accession>A0A328VG51</accession>
<keyword evidence="1" id="KW-0732">Signal</keyword>
<comment type="caution">
    <text evidence="2">The sequence shown here is derived from an EMBL/GenBank/DDBJ whole genome shotgun (WGS) entry which is preliminary data.</text>
</comment>
<evidence type="ECO:0000313" key="2">
    <source>
        <dbReference type="EMBL" id="RAQ95959.1"/>
    </source>
</evidence>
<evidence type="ECO:0008006" key="4">
    <source>
        <dbReference type="Google" id="ProtNLM"/>
    </source>
</evidence>
<dbReference type="EMBL" id="MCIF01000002">
    <property type="protein sequence ID" value="RAQ95959.1"/>
    <property type="molecule type" value="Genomic_DNA"/>
</dbReference>
<reference evidence="2 3" key="1">
    <citation type="submission" date="2016-08" db="EMBL/GenBank/DDBJ databases">
        <title>Analysis of Carbohydrate Active Enzymes in Thermogemmatispora T81 Reveals Carbohydrate Degradation Ability.</title>
        <authorList>
            <person name="Tomazini A."/>
            <person name="Lal S."/>
            <person name="Stott M."/>
            <person name="Henrissat B."/>
            <person name="Polikarpov I."/>
            <person name="Sparling R."/>
            <person name="Levin D.B."/>
        </authorList>
    </citation>
    <scope>NUCLEOTIDE SEQUENCE [LARGE SCALE GENOMIC DNA]</scope>
    <source>
        <strain evidence="2 3">T81</strain>
    </source>
</reference>
<proteinExistence type="predicted"/>
<dbReference type="AlphaFoldDB" id="A0A328VG51"/>
<organism evidence="2 3">
    <name type="scientific">Thermogemmatispora tikiterensis</name>
    <dbReference type="NCBI Taxonomy" id="1825093"/>
    <lineage>
        <taxon>Bacteria</taxon>
        <taxon>Bacillati</taxon>
        <taxon>Chloroflexota</taxon>
        <taxon>Ktedonobacteria</taxon>
        <taxon>Thermogemmatisporales</taxon>
        <taxon>Thermogemmatisporaceae</taxon>
        <taxon>Thermogemmatispora</taxon>
    </lineage>
</organism>
<dbReference type="Proteomes" id="UP000248706">
    <property type="component" value="Unassembled WGS sequence"/>
</dbReference>
<sequence>MGALLSGWAMLWLLLLSACGPTANQLSPAATVTINPAFQASTSPLPTVPPYRCGAWASNNAPSPTAVITIYARLTKNLQGVAGATATAVVHFSSGDVPLTQQPTSDQGGYVRFTLSLAGRQPRNVPATVDVTFTNIPGGPASLRCSPAFFTPQ</sequence>
<keyword evidence="3" id="KW-1185">Reference proteome</keyword>
<feature type="chain" id="PRO_5016405425" description="Big-1 domain-containing protein" evidence="1">
    <location>
        <begin position="24"/>
        <end position="153"/>
    </location>
</feature>